<evidence type="ECO:0000256" key="1">
    <source>
        <dbReference type="SAM" id="MobiDB-lite"/>
    </source>
</evidence>
<feature type="region of interest" description="Disordered" evidence="1">
    <location>
        <begin position="622"/>
        <end position="653"/>
    </location>
</feature>
<dbReference type="STRING" id="1328759.A0A5C2RNY6"/>
<feature type="domain" description="DUF8212" evidence="3">
    <location>
        <begin position="226"/>
        <end position="328"/>
    </location>
</feature>
<evidence type="ECO:0000259" key="2">
    <source>
        <dbReference type="Pfam" id="PF06985"/>
    </source>
</evidence>
<evidence type="ECO:0000259" key="3">
    <source>
        <dbReference type="Pfam" id="PF26640"/>
    </source>
</evidence>
<dbReference type="InterPro" id="IPR058525">
    <property type="entry name" value="DUF8212"/>
</dbReference>
<dbReference type="EMBL" id="ML122324">
    <property type="protein sequence ID" value="RPD53328.1"/>
    <property type="molecule type" value="Genomic_DNA"/>
</dbReference>
<proteinExistence type="predicted"/>
<protein>
    <submittedName>
        <fullName evidence="4">HET-domain-containing protein</fullName>
    </submittedName>
</protein>
<dbReference type="PANTHER" id="PTHR10622">
    <property type="entry name" value="HET DOMAIN-CONTAINING PROTEIN"/>
    <property type="match status" value="1"/>
</dbReference>
<evidence type="ECO:0000313" key="4">
    <source>
        <dbReference type="EMBL" id="RPD53328.1"/>
    </source>
</evidence>
<sequence>MWLLNTRTYELKKFDSDSDRPRYAILSHVWGKEEVSLLDIQDLAKAKKKGGFVKISQSCVVARQDGYNWIWIDTCCIDKTSSAELSEAINSMYAWYGEAEVCYAYLNDVKDSSQEDPSADGSSFRSSRWFTRGWTLQELIAPRSLYFLAQNWRRLGTKRSLADVLQDVTLVSRSVLLHERLLDDVSIARRMSWASRRETTRVEDRAYSLMGIFSVNIPTIYGEGEKAFIRLQLEIIRQSPDQSIFAWGKTHNHQVFLDNEHSLSDGPKWTSEYRSLLASSPEMFADSAAVESVPLESFGERLTLTIPVPEYYPTNYGIHIHLPLYRMHGTPMCFALLACRDKQGMLGLLLRRMDNSPNRYYVGLHGMYRPLRPPWHPYFRMFRVPAGERDKKAFLEKLVVSDMYLHSHNPNPQRSRALGIADKQLRLHARTLHQAKPPQQFTFIVPGWLVKRLQETGFCLERPKGEKPPGWTPTKAWTQKDSALTLTMRAPDYHRAVVLFRGPKREAFALAIGVTKTGLAWAEGVVKGTVGSVDGDWDGSGHDAAKRIWSKYSDVGSVDNRGLDMWKVGTRHFGDEKTRAVKVTFTPWLADEERGVVGKGTVTYTVGIELRGKVYLEWKRLSSSEDLSEKASTSSRIANAPRESRRGRGGERG</sequence>
<accession>A0A5C2RNY6</accession>
<feature type="domain" description="Heterokaryon incompatibility" evidence="2">
    <location>
        <begin position="23"/>
        <end position="113"/>
    </location>
</feature>
<dbReference type="Pfam" id="PF26640">
    <property type="entry name" value="DUF8212"/>
    <property type="match status" value="1"/>
</dbReference>
<dbReference type="InterPro" id="IPR010730">
    <property type="entry name" value="HET"/>
</dbReference>
<dbReference type="PANTHER" id="PTHR10622:SF10">
    <property type="entry name" value="HET DOMAIN-CONTAINING PROTEIN"/>
    <property type="match status" value="1"/>
</dbReference>
<dbReference type="OrthoDB" id="5122891at2759"/>
<organism evidence="4 5">
    <name type="scientific">Lentinus tigrinus ALCF2SS1-6</name>
    <dbReference type="NCBI Taxonomy" id="1328759"/>
    <lineage>
        <taxon>Eukaryota</taxon>
        <taxon>Fungi</taxon>
        <taxon>Dikarya</taxon>
        <taxon>Basidiomycota</taxon>
        <taxon>Agaricomycotina</taxon>
        <taxon>Agaricomycetes</taxon>
        <taxon>Polyporales</taxon>
        <taxon>Polyporaceae</taxon>
        <taxon>Lentinus</taxon>
    </lineage>
</organism>
<reference evidence="4" key="1">
    <citation type="journal article" date="2018" name="Genome Biol. Evol.">
        <title>Genomics and development of Lentinus tigrinus, a white-rot wood-decaying mushroom with dimorphic fruiting bodies.</title>
        <authorList>
            <person name="Wu B."/>
            <person name="Xu Z."/>
            <person name="Knudson A."/>
            <person name="Carlson A."/>
            <person name="Chen N."/>
            <person name="Kovaka S."/>
            <person name="LaButti K."/>
            <person name="Lipzen A."/>
            <person name="Pennachio C."/>
            <person name="Riley R."/>
            <person name="Schakwitz W."/>
            <person name="Umezawa K."/>
            <person name="Ohm R.A."/>
            <person name="Grigoriev I.V."/>
            <person name="Nagy L.G."/>
            <person name="Gibbons J."/>
            <person name="Hibbett D."/>
        </authorList>
    </citation>
    <scope>NUCLEOTIDE SEQUENCE [LARGE SCALE GENOMIC DNA]</scope>
    <source>
        <strain evidence="4">ALCF2SS1-6</strain>
    </source>
</reference>
<feature type="compositionally biased region" description="Basic and acidic residues" evidence="1">
    <location>
        <begin position="642"/>
        <end position="653"/>
    </location>
</feature>
<dbReference type="Pfam" id="PF06985">
    <property type="entry name" value="HET"/>
    <property type="match status" value="1"/>
</dbReference>
<dbReference type="AlphaFoldDB" id="A0A5C2RNY6"/>
<evidence type="ECO:0000313" key="5">
    <source>
        <dbReference type="Proteomes" id="UP000313359"/>
    </source>
</evidence>
<dbReference type="Proteomes" id="UP000313359">
    <property type="component" value="Unassembled WGS sequence"/>
</dbReference>
<gene>
    <name evidence="4" type="ORF">L227DRAFT_658301</name>
</gene>
<keyword evidence="5" id="KW-1185">Reference proteome</keyword>
<name>A0A5C2RNY6_9APHY</name>